<dbReference type="AlphaFoldDB" id="A0A0A1ZNU8"/>
<keyword evidence="1" id="KW-0812">Transmembrane</keyword>
<evidence type="ECO:0000313" key="2">
    <source>
        <dbReference type="EMBL" id="KGF91272.1"/>
    </source>
</evidence>
<protein>
    <submittedName>
        <fullName evidence="2">Uncharacterized protein</fullName>
    </submittedName>
</protein>
<keyword evidence="1" id="KW-0472">Membrane</keyword>
<dbReference type="Proteomes" id="UP000030491">
    <property type="component" value="Unassembled WGS sequence"/>
</dbReference>
<feature type="transmembrane region" description="Helical" evidence="1">
    <location>
        <begin position="26"/>
        <end position="43"/>
    </location>
</feature>
<reference evidence="3" key="1">
    <citation type="journal article" date="2014" name="Sci. Data">
        <title>Genomes of diverse isolates of the marine cyanobacterium Prochlorococcus.</title>
        <authorList>
            <person name="Biller S."/>
            <person name="Berube P."/>
            <person name="Thompson J."/>
            <person name="Kelly L."/>
            <person name="Roggensack S."/>
            <person name="Awad L."/>
            <person name="Roache-Johnson K."/>
            <person name="Ding H."/>
            <person name="Giovannoni S.J."/>
            <person name="Moore L.R."/>
            <person name="Chisholm S.W."/>
        </authorList>
    </citation>
    <scope>NUCLEOTIDE SEQUENCE [LARGE SCALE GENOMIC DNA]</scope>
</reference>
<comment type="caution">
    <text evidence="2">The sequence shown here is derived from an EMBL/GenBank/DDBJ whole genome shotgun (WGS) entry which is preliminary data.</text>
</comment>
<proteinExistence type="predicted"/>
<evidence type="ECO:0000313" key="3">
    <source>
        <dbReference type="Proteomes" id="UP000030491"/>
    </source>
</evidence>
<gene>
    <name evidence="2" type="ORF">EU93_1212</name>
</gene>
<sequence>MSKSYFATVVLAYRNLTSQYTIPRKIALAIIISEMANIFLSIII</sequence>
<keyword evidence="1" id="KW-1133">Transmembrane helix</keyword>
<name>A0A0A1ZNU8_PROMR</name>
<accession>A0A0A1ZNU8</accession>
<dbReference type="EMBL" id="JNAJ01000014">
    <property type="protein sequence ID" value="KGF91272.1"/>
    <property type="molecule type" value="Genomic_DNA"/>
</dbReference>
<organism evidence="2 3">
    <name type="scientific">Prochlorococcus marinus str. MIT 9116</name>
    <dbReference type="NCBI Taxonomy" id="167544"/>
    <lineage>
        <taxon>Bacteria</taxon>
        <taxon>Bacillati</taxon>
        <taxon>Cyanobacteriota</taxon>
        <taxon>Cyanophyceae</taxon>
        <taxon>Synechococcales</taxon>
        <taxon>Prochlorococcaceae</taxon>
        <taxon>Prochlorococcus</taxon>
    </lineage>
</organism>
<evidence type="ECO:0000256" key="1">
    <source>
        <dbReference type="SAM" id="Phobius"/>
    </source>
</evidence>